<feature type="transmembrane region" description="Helical" evidence="1">
    <location>
        <begin position="20"/>
        <end position="45"/>
    </location>
</feature>
<proteinExistence type="predicted"/>
<gene>
    <name evidence="2" type="ORF">D4765_18585</name>
</gene>
<evidence type="ECO:0000256" key="1">
    <source>
        <dbReference type="SAM" id="Phobius"/>
    </source>
</evidence>
<name>A0A4T2B9Q4_9MICO</name>
<dbReference type="Proteomes" id="UP000306192">
    <property type="component" value="Unassembled WGS sequence"/>
</dbReference>
<evidence type="ECO:0000313" key="2">
    <source>
        <dbReference type="EMBL" id="TIH27370.1"/>
    </source>
</evidence>
<keyword evidence="1" id="KW-0812">Transmembrane</keyword>
<protein>
    <submittedName>
        <fullName evidence="2">Uncharacterized protein</fullName>
    </submittedName>
</protein>
<evidence type="ECO:0000313" key="3">
    <source>
        <dbReference type="Proteomes" id="UP000306192"/>
    </source>
</evidence>
<organism evidence="2 3">
    <name type="scientific">Subtercola vilae</name>
    <dbReference type="NCBI Taxonomy" id="2056433"/>
    <lineage>
        <taxon>Bacteria</taxon>
        <taxon>Bacillati</taxon>
        <taxon>Actinomycetota</taxon>
        <taxon>Actinomycetes</taxon>
        <taxon>Micrococcales</taxon>
        <taxon>Microbacteriaceae</taxon>
        <taxon>Subtercola</taxon>
    </lineage>
</organism>
<keyword evidence="1" id="KW-1133">Transmembrane helix</keyword>
<reference evidence="2 3" key="1">
    <citation type="journal article" date="2019" name="Microorganisms">
        <title>Systematic Affiliation and Genome Analysis of Subtercola vilae DB165(T) with Particular Emphasis on Cold Adaptation of an Isolate from a High-Altitude Cold Volcano Lake.</title>
        <authorList>
            <person name="Villalobos A.S."/>
            <person name="Wiese J."/>
            <person name="Imhoff J.F."/>
            <person name="Dorador C."/>
            <person name="Keller A."/>
            <person name="Hentschel U."/>
        </authorList>
    </citation>
    <scope>NUCLEOTIDE SEQUENCE [LARGE SCALE GENOMIC DNA]</scope>
    <source>
        <strain evidence="2 3">DB165</strain>
    </source>
</reference>
<dbReference type="AlphaFoldDB" id="A0A4T2B9Q4"/>
<dbReference type="EMBL" id="QYRT01000074">
    <property type="protein sequence ID" value="TIH27370.1"/>
    <property type="molecule type" value="Genomic_DNA"/>
</dbReference>
<feature type="transmembrane region" description="Helical" evidence="1">
    <location>
        <begin position="57"/>
        <end position="80"/>
    </location>
</feature>
<comment type="caution">
    <text evidence="2">The sequence shown here is derived from an EMBL/GenBank/DDBJ whole genome shotgun (WGS) entry which is preliminary data.</text>
</comment>
<keyword evidence="3" id="KW-1185">Reference proteome</keyword>
<accession>A0A4T2B9Q4</accession>
<keyword evidence="1" id="KW-0472">Membrane</keyword>
<sequence length="81" mass="8152">MFGLGVVSVPGPSVTDERVLAVSLGADVGAFDVGVGAVSVGFGILSWHFPEVRGLGLSLRVSAFDIIAGLTAIRVGIVLVS</sequence>